<accession>A0ABN2SL35</accession>
<reference evidence="1 2" key="1">
    <citation type="journal article" date="2019" name="Int. J. Syst. Evol. Microbiol.">
        <title>The Global Catalogue of Microorganisms (GCM) 10K type strain sequencing project: providing services to taxonomists for standard genome sequencing and annotation.</title>
        <authorList>
            <consortium name="The Broad Institute Genomics Platform"/>
            <consortium name="The Broad Institute Genome Sequencing Center for Infectious Disease"/>
            <person name="Wu L."/>
            <person name="Ma J."/>
        </authorList>
    </citation>
    <scope>NUCLEOTIDE SEQUENCE [LARGE SCALE GENOMIC DNA]</scope>
    <source>
        <strain evidence="1 2">JCM 16013</strain>
    </source>
</reference>
<gene>
    <name evidence="1" type="ORF">GCM10009838_59300</name>
</gene>
<keyword evidence="2" id="KW-1185">Reference proteome</keyword>
<name>A0ABN2SL35_9ACTN</name>
<proteinExistence type="predicted"/>
<dbReference type="SUPFAM" id="SSF52402">
    <property type="entry name" value="Adenine nucleotide alpha hydrolases-like"/>
    <property type="match status" value="1"/>
</dbReference>
<protein>
    <recommendedName>
        <fullName evidence="3">Asparagine synthase</fullName>
    </recommendedName>
</protein>
<evidence type="ECO:0000313" key="2">
    <source>
        <dbReference type="Proteomes" id="UP001499854"/>
    </source>
</evidence>
<evidence type="ECO:0008006" key="3">
    <source>
        <dbReference type="Google" id="ProtNLM"/>
    </source>
</evidence>
<organism evidence="1 2">
    <name type="scientific">Catenulispora subtropica</name>
    <dbReference type="NCBI Taxonomy" id="450798"/>
    <lineage>
        <taxon>Bacteria</taxon>
        <taxon>Bacillati</taxon>
        <taxon>Actinomycetota</taxon>
        <taxon>Actinomycetes</taxon>
        <taxon>Catenulisporales</taxon>
        <taxon>Catenulisporaceae</taxon>
        <taxon>Catenulispora</taxon>
    </lineage>
</organism>
<sequence length="645" mass="70610">MATELWEWITMQTLLAYAFDESTAADRAAAGLKRVAEHYDPLWPVPERRYGRDAARTGLHIFDEAESPWRWPSWAEHADLCTATLYLPLGYERVVGDLEPEDAALPLARELGARPAAVLELTAPFVVATLDPIGGELSLHTDGIGVGRLFELRFPGGWVWSNRPAAACRFADLYAEPDRAGWRTFAASGWFMGNSTPIDKVTAVPGGAVVRYRPDAGGRQLTRLDAVAAWAEAGRGDALRADRVEATAEALRGFGRSLKRMLPGTVSIGLSGGRDSRLVAAAMLAADVDLVLRTNGAERGEADIAERLVSLLPDRMRPEHVVNRPKADGDGQVHAVPEDTELVPNVLRWHRAQEGLRPATSMATGAPTALTRADYIAVSGAAGEIARGYYYPPDHQQIAALPTAQRLDAYATKLSQRMLRRPGISAAALRTSEEVLRNDLLAAASAGLADARMLDYFYADERTRRWGTVPERIGTVVPLLVPEFVQAGFGLTPAQRRQDALHNNLIAHLVPQWADQPYYKAPVGAVEAPLRPRLGRAPDREHVTRILTAPGAWTDGYDQPVVLATWRRLLDGTGDHNDEQLIQRALWAAVFEDYIAELNGTTRPEPQAALELPPSATKQGFRPVVKARRASSRWLRKASIRVAPK</sequence>
<dbReference type="EMBL" id="BAAAQM010000040">
    <property type="protein sequence ID" value="GAA1988587.1"/>
    <property type="molecule type" value="Genomic_DNA"/>
</dbReference>
<evidence type="ECO:0000313" key="1">
    <source>
        <dbReference type="EMBL" id="GAA1988587.1"/>
    </source>
</evidence>
<comment type="caution">
    <text evidence="1">The sequence shown here is derived from an EMBL/GenBank/DDBJ whole genome shotgun (WGS) entry which is preliminary data.</text>
</comment>
<dbReference type="Proteomes" id="UP001499854">
    <property type="component" value="Unassembled WGS sequence"/>
</dbReference>